<evidence type="ECO:0000313" key="1">
    <source>
        <dbReference type="EMBL" id="GAG14605.1"/>
    </source>
</evidence>
<comment type="caution">
    <text evidence="1">The sequence shown here is derived from an EMBL/GenBank/DDBJ whole genome shotgun (WGS) entry which is preliminary data.</text>
</comment>
<dbReference type="EMBL" id="BARS01036310">
    <property type="protein sequence ID" value="GAG14605.1"/>
    <property type="molecule type" value="Genomic_DNA"/>
</dbReference>
<reference evidence="1" key="1">
    <citation type="journal article" date="2014" name="Front. Microbiol.">
        <title>High frequency of phylogenetically diverse reductive dehalogenase-homologous genes in deep subseafloor sedimentary metagenomes.</title>
        <authorList>
            <person name="Kawai M."/>
            <person name="Futagami T."/>
            <person name="Toyoda A."/>
            <person name="Takaki Y."/>
            <person name="Nishi S."/>
            <person name="Hori S."/>
            <person name="Arai W."/>
            <person name="Tsubouchi T."/>
            <person name="Morono Y."/>
            <person name="Uchiyama I."/>
            <person name="Ito T."/>
            <person name="Fujiyama A."/>
            <person name="Inagaki F."/>
            <person name="Takami H."/>
        </authorList>
    </citation>
    <scope>NUCLEOTIDE SEQUENCE</scope>
    <source>
        <strain evidence="1">Expedition CK06-06</strain>
    </source>
</reference>
<name>X0V8V6_9ZZZZ</name>
<proteinExistence type="predicted"/>
<accession>X0V8V6</accession>
<organism evidence="1">
    <name type="scientific">marine sediment metagenome</name>
    <dbReference type="NCBI Taxonomy" id="412755"/>
    <lineage>
        <taxon>unclassified sequences</taxon>
        <taxon>metagenomes</taxon>
        <taxon>ecological metagenomes</taxon>
    </lineage>
</organism>
<sequence length="124" mass="13986">MSKFHSFFMCFILVFFAISLSAQHVNVTGDWEISMETPRGPMTQEIHFEQDGEKLTVTMTTRRGDEITGEGTVKGNEIEWSITRSGRGGQEFKMTYKGTVEGDTMSGEVQMGDRGSMEWTAKKK</sequence>
<evidence type="ECO:0008006" key="2">
    <source>
        <dbReference type="Google" id="ProtNLM"/>
    </source>
</evidence>
<gene>
    <name evidence="1" type="ORF">S01H1_55832</name>
</gene>
<dbReference type="AlphaFoldDB" id="X0V8V6"/>
<protein>
    <recommendedName>
        <fullName evidence="2">Lipocalin-like domain-containing protein</fullName>
    </recommendedName>
</protein>